<gene>
    <name evidence="1" type="primary">ORF153</name>
</gene>
<dbReference type="PANTHER" id="PTHR37984">
    <property type="entry name" value="PROTEIN CBG26694"/>
    <property type="match status" value="1"/>
</dbReference>
<dbReference type="InterPro" id="IPR050951">
    <property type="entry name" value="Retrovirus_Pol_polyprotein"/>
</dbReference>
<dbReference type="InterPro" id="IPR043502">
    <property type="entry name" value="DNA/RNA_pol_sf"/>
</dbReference>
<dbReference type="PANTHER" id="PTHR37984:SF5">
    <property type="entry name" value="PROTEIN NYNRIN-LIKE"/>
    <property type="match status" value="1"/>
</dbReference>
<dbReference type="SUPFAM" id="SSF56672">
    <property type="entry name" value="DNA/RNA polymerases"/>
    <property type="match status" value="1"/>
</dbReference>
<dbReference type="Gene3D" id="3.30.70.270">
    <property type="match status" value="2"/>
</dbReference>
<evidence type="ECO:0008006" key="2">
    <source>
        <dbReference type="Google" id="ProtNLM"/>
    </source>
</evidence>
<name>A0A8F1N6R1_9ROSA</name>
<keyword evidence="1" id="KW-0496">Mitochondrion</keyword>
<organism evidence="1">
    <name type="scientific">Zelkova schneideriana</name>
    <dbReference type="NCBI Taxonomy" id="172643"/>
    <lineage>
        <taxon>Eukaryota</taxon>
        <taxon>Viridiplantae</taxon>
        <taxon>Streptophyta</taxon>
        <taxon>Embryophyta</taxon>
        <taxon>Tracheophyta</taxon>
        <taxon>Spermatophyta</taxon>
        <taxon>Magnoliopsida</taxon>
        <taxon>eudicotyledons</taxon>
        <taxon>Gunneridae</taxon>
        <taxon>Pentapetalae</taxon>
        <taxon>rosids</taxon>
        <taxon>fabids</taxon>
        <taxon>Rosales</taxon>
        <taxon>Ulmaceae</taxon>
        <taxon>Zelkova</taxon>
    </lineage>
</organism>
<reference evidence="1" key="1">
    <citation type="submission" date="2021-03" db="EMBL/GenBank/DDBJ databases">
        <authorList>
            <person name="Liu X."/>
        </authorList>
    </citation>
    <scope>NUCLEOTIDE SEQUENCE</scope>
    <source>
        <strain evidence="1">Mt3</strain>
    </source>
</reference>
<protein>
    <recommendedName>
        <fullName evidence="2">Reverse transcriptase</fullName>
    </recommendedName>
</protein>
<evidence type="ECO:0000313" key="1">
    <source>
        <dbReference type="EMBL" id="QWQ49925.1"/>
    </source>
</evidence>
<dbReference type="InterPro" id="IPR043128">
    <property type="entry name" value="Rev_trsase/Diguanyl_cyclase"/>
</dbReference>
<dbReference type="EMBL" id="MW717909">
    <property type="protein sequence ID" value="QWQ49925.1"/>
    <property type="molecule type" value="Genomic_DNA"/>
</dbReference>
<sequence>MKGHWIWLCLLDSPMPLPRSFCTLHNELFHPYLDDRSYTLIVGYSYPLNDHVSHLRTVFKVLRKNHLYVKKDKYSFGQTEILLLGHWMGIRAIEEWKAPTKVSELRSFLGLVNYYRRFIVSYSKRAAQLKNILKKNVRTDHGTALIGRVSKSF</sequence>
<geneLocation type="mitochondrion" evidence="1"/>
<dbReference type="AlphaFoldDB" id="A0A8F1N6R1"/>
<accession>A0A8F1N6R1</accession>
<proteinExistence type="predicted"/>